<keyword evidence="1" id="KW-1133">Transmembrane helix</keyword>
<keyword evidence="1" id="KW-0812">Transmembrane</keyword>
<protein>
    <recommendedName>
        <fullName evidence="4">DUF2062 domain-containing protein</fullName>
    </recommendedName>
</protein>
<evidence type="ECO:0000313" key="2">
    <source>
        <dbReference type="EMBL" id="MBP1970004.1"/>
    </source>
</evidence>
<name>A0ABS4IGD5_9BACI</name>
<accession>A0ABS4IGD5</accession>
<gene>
    <name evidence="2" type="ORF">J2Z83_002112</name>
</gene>
<comment type="caution">
    <text evidence="2">The sequence shown here is derived from an EMBL/GenBank/DDBJ whole genome shotgun (WGS) entry which is preliminary data.</text>
</comment>
<reference evidence="2 3" key="1">
    <citation type="submission" date="2021-03" db="EMBL/GenBank/DDBJ databases">
        <title>Genomic Encyclopedia of Type Strains, Phase IV (KMG-IV): sequencing the most valuable type-strain genomes for metagenomic binning, comparative biology and taxonomic classification.</title>
        <authorList>
            <person name="Goeker M."/>
        </authorList>
    </citation>
    <scope>NUCLEOTIDE SEQUENCE [LARGE SCALE GENOMIC DNA]</scope>
    <source>
        <strain evidence="2 3">DSM 25609</strain>
    </source>
</reference>
<keyword evidence="3" id="KW-1185">Reference proteome</keyword>
<feature type="transmembrane region" description="Helical" evidence="1">
    <location>
        <begin position="79"/>
        <end position="100"/>
    </location>
</feature>
<evidence type="ECO:0008006" key="4">
    <source>
        <dbReference type="Google" id="ProtNLM"/>
    </source>
</evidence>
<dbReference type="Proteomes" id="UP001519345">
    <property type="component" value="Unassembled WGS sequence"/>
</dbReference>
<keyword evidence="1" id="KW-0472">Membrane</keyword>
<organism evidence="2 3">
    <name type="scientific">Virgibacillus natechei</name>
    <dbReference type="NCBI Taxonomy" id="1216297"/>
    <lineage>
        <taxon>Bacteria</taxon>
        <taxon>Bacillati</taxon>
        <taxon>Bacillota</taxon>
        <taxon>Bacilli</taxon>
        <taxon>Bacillales</taxon>
        <taxon>Bacillaceae</taxon>
        <taxon>Virgibacillus</taxon>
    </lineage>
</organism>
<sequence length="110" mass="12551">MVLLFCYSLLFLFSIITKMALLAVGLTIATIFIGIQWSGQFTLSAFAPYIPFHYFSVSEIITNELAVTLDNYNFSYTTGLIVLSMYSIIIFLLTYLVSFFQRKMTHSSKN</sequence>
<feature type="transmembrane region" description="Helical" evidence="1">
    <location>
        <begin position="7"/>
        <end position="35"/>
    </location>
</feature>
<evidence type="ECO:0000313" key="3">
    <source>
        <dbReference type="Proteomes" id="UP001519345"/>
    </source>
</evidence>
<dbReference type="EMBL" id="JAGGKX010000009">
    <property type="protein sequence ID" value="MBP1970004.1"/>
    <property type="molecule type" value="Genomic_DNA"/>
</dbReference>
<evidence type="ECO:0000256" key="1">
    <source>
        <dbReference type="SAM" id="Phobius"/>
    </source>
</evidence>
<proteinExistence type="predicted"/>